<dbReference type="EMBL" id="OAPG01000004">
    <property type="protein sequence ID" value="SNX83771.1"/>
    <property type="molecule type" value="Genomic_DNA"/>
</dbReference>
<feature type="region of interest" description="Disordered" evidence="1">
    <location>
        <begin position="835"/>
        <end position="854"/>
    </location>
</feature>
<comment type="caution">
    <text evidence="2">The sequence shown here is derived from an EMBL/GenBank/DDBJ whole genome shotgun (WGS) entry which is preliminary data.</text>
</comment>
<feature type="compositionally biased region" description="Low complexity" evidence="1">
    <location>
        <begin position="523"/>
        <end position="534"/>
    </location>
</feature>
<name>A0AAJ4XL46_9BASI</name>
<sequence>MLVYMSQVVDERSASPSPVPVKPAPKPAASKSKKGKINFVSKASLAIFDPRHAMGIDTGHDWYDSTECHTPESRSSFDHASKSHIPRSESKNHSNTLSTSPTPELEAFTSSMDDYAHASSVATNATEMTRQPSASSSVFEDDRDVPETPSRRRFYSRKSIAPSISPSSSSFPADNILFSPLSNKSKALGSAGAGLTSNAMSNSSSFARFFSRKKKDKAPHLSGLASRSTPDLFDGVPQSAPPSTLTFEQSGFQFSPRRKDSDLYSLHSSPTSLPTSPERQSVRLVHEFSPSKTSPLGTKKSLPALRQIREARNLNGAALNMSITFAHPEERQRSRQTLTSARSEYFDTAPALPPLPSFDTSSPMIPAEYAWNSKRGTICESQMPTVGSNARPVSRVVSSTSRGVPSPGLNPIRINDLCKSTNPLRNEPTLRFAEGTRSPAGKSTVAQSGSGVSPRRNLISSAAQKRMSMTQKVVDGLLDQNHGREEPEMRSRRSDVEARSARRRSRSADGRAIPAQRHHDDVSPPSSNSHSDSVFPAFVRHAPTAPGRANSPQPRFFGDAESAAAITPTPKHQPAFSTPTSASPVRFHVQTVQKQSPASRSPQRRSSGETHQARRVNFASQRAKAVAVASPLLLSKSPRFGGRSGTPLPVVNIMPPTPDLAASEEDQDRQEAVLQRQVETKQAAKVPVRAEAALAGRVLPSRQETATPTPKTVVAPTPAPPPAQAQAPAAASEPAQPSPVVAMSPESVYSPASIYSPEATDGMFASLHDGLLRNVELSKEGMEIIADSVATELSYVGMPRTDSVMSELSEASSARSSSSGAFAFSRSMSNSSLVSGGTFSSASSNASESPERKMNHLANSTSFEFSPTKMSSSVSLASTAGTSIFELESEMQSTKHAQIDPYNASGLGKLKTPFQLKGSTMGAGAAQAGAGDSSDCETPTLASCRQMSASAMSEGKSSLNRQLGLSMDLSDLAEELGLGRLSQIGLAHLKGIESLAEEPIDAALTETVSKVNASMTKKISPIKPPKSSARGVAASTGLSRFGAGMSDITTSAAMSPLPVSIAGRPPQTPPRTNSTLVDPQAVAGRKVWASGVPKVDGGFGLGLDFAQSPSPQAQPRKAAITPGSYSQHVVTGIRNVPNHHHNYIFEQQPKQHQQQEAEVEWVGVAM</sequence>
<protein>
    <submittedName>
        <fullName evidence="2">Uncharacterized protein</fullName>
    </submittedName>
</protein>
<feature type="region of interest" description="Disordered" evidence="1">
    <location>
        <begin position="1"/>
        <end position="35"/>
    </location>
</feature>
<feature type="region of interest" description="Disordered" evidence="1">
    <location>
        <begin position="121"/>
        <end position="157"/>
    </location>
</feature>
<gene>
    <name evidence="2" type="ORF">MEPE_02479</name>
</gene>
<feature type="region of interest" description="Disordered" evidence="1">
    <location>
        <begin position="431"/>
        <end position="456"/>
    </location>
</feature>
<feature type="compositionally biased region" description="Pro residues" evidence="1">
    <location>
        <begin position="17"/>
        <end position="26"/>
    </location>
</feature>
<feature type="compositionally biased region" description="Polar residues" evidence="1">
    <location>
        <begin position="121"/>
        <end position="138"/>
    </location>
</feature>
<keyword evidence="3" id="KW-1185">Reference proteome</keyword>
<evidence type="ECO:0000313" key="2">
    <source>
        <dbReference type="EMBL" id="SNX83771.1"/>
    </source>
</evidence>
<feature type="region of interest" description="Disordered" evidence="1">
    <location>
        <begin position="67"/>
        <end position="105"/>
    </location>
</feature>
<feature type="region of interest" description="Disordered" evidence="1">
    <location>
        <begin position="589"/>
        <end position="614"/>
    </location>
</feature>
<dbReference type="Proteomes" id="UP001294444">
    <property type="component" value="Unassembled WGS sequence"/>
</dbReference>
<feature type="compositionally biased region" description="Basic and acidic residues" evidence="1">
    <location>
        <begin position="481"/>
        <end position="500"/>
    </location>
</feature>
<feature type="compositionally biased region" description="Low complexity" evidence="1">
    <location>
        <begin position="724"/>
        <end position="739"/>
    </location>
</feature>
<feature type="compositionally biased region" description="Basic and acidic residues" evidence="1">
    <location>
        <begin position="67"/>
        <end position="92"/>
    </location>
</feature>
<feature type="compositionally biased region" description="Low complexity" evidence="1">
    <location>
        <begin position="265"/>
        <end position="277"/>
    </location>
</feature>
<feature type="region of interest" description="Disordered" evidence="1">
    <location>
        <begin position="477"/>
        <end position="534"/>
    </location>
</feature>
<feature type="compositionally biased region" description="Low complexity" evidence="1">
    <location>
        <begin position="835"/>
        <end position="848"/>
    </location>
</feature>
<dbReference type="AlphaFoldDB" id="A0AAJ4XL46"/>
<organism evidence="2 3">
    <name type="scientific">Melanopsichium pennsylvanicum</name>
    <dbReference type="NCBI Taxonomy" id="63383"/>
    <lineage>
        <taxon>Eukaryota</taxon>
        <taxon>Fungi</taxon>
        <taxon>Dikarya</taxon>
        <taxon>Basidiomycota</taxon>
        <taxon>Ustilaginomycotina</taxon>
        <taxon>Ustilaginomycetes</taxon>
        <taxon>Ustilaginales</taxon>
        <taxon>Ustilaginaceae</taxon>
        <taxon>Melanopsichium</taxon>
    </lineage>
</organism>
<feature type="region of interest" description="Disordered" evidence="1">
    <location>
        <begin position="217"/>
        <end position="281"/>
    </location>
</feature>
<reference evidence="2" key="1">
    <citation type="submission" date="2023-10" db="EMBL/GenBank/DDBJ databases">
        <authorList>
            <person name="Guldener U."/>
        </authorList>
    </citation>
    <scope>NUCLEOTIDE SEQUENCE</scope>
    <source>
        <strain evidence="2">Mp4</strain>
    </source>
</reference>
<proteinExistence type="predicted"/>
<feature type="compositionally biased region" description="Low complexity" evidence="1">
    <location>
        <begin position="704"/>
        <end position="716"/>
    </location>
</feature>
<accession>A0AAJ4XL46</accession>
<feature type="compositionally biased region" description="Low complexity" evidence="1">
    <location>
        <begin position="391"/>
        <end position="407"/>
    </location>
</feature>
<evidence type="ECO:0000313" key="3">
    <source>
        <dbReference type="Proteomes" id="UP001294444"/>
    </source>
</evidence>
<evidence type="ECO:0000256" key="1">
    <source>
        <dbReference type="SAM" id="MobiDB-lite"/>
    </source>
</evidence>
<feature type="region of interest" description="Disordered" evidence="1">
    <location>
        <begin position="698"/>
        <end position="739"/>
    </location>
</feature>
<feature type="region of interest" description="Disordered" evidence="1">
    <location>
        <begin position="383"/>
        <end position="408"/>
    </location>
</feature>
<feature type="compositionally biased region" description="Polar residues" evidence="1">
    <location>
        <begin position="93"/>
        <end position="105"/>
    </location>
</feature>
<feature type="compositionally biased region" description="Low complexity" evidence="1">
    <location>
        <begin position="595"/>
        <end position="605"/>
    </location>
</feature>
<feature type="compositionally biased region" description="Polar residues" evidence="1">
    <location>
        <begin position="241"/>
        <end position="253"/>
    </location>
</feature>